<feature type="domain" description="RNase III" evidence="11">
    <location>
        <begin position="6"/>
        <end position="132"/>
    </location>
</feature>
<comment type="subunit">
    <text evidence="9">Homodimer.</text>
</comment>
<feature type="active site" evidence="9">
    <location>
        <position position="121"/>
    </location>
</feature>
<dbReference type="SUPFAM" id="SSF69065">
    <property type="entry name" value="RNase III domain-like"/>
    <property type="match status" value="1"/>
</dbReference>
<dbReference type="FunFam" id="1.10.1520.10:FF:000001">
    <property type="entry name" value="Ribonuclease 3"/>
    <property type="match status" value="1"/>
</dbReference>
<keyword evidence="9" id="KW-0479">Metal-binding</keyword>
<dbReference type="HAMAP" id="MF_00104">
    <property type="entry name" value="RNase_III"/>
    <property type="match status" value="1"/>
</dbReference>
<dbReference type="SMART" id="SM00358">
    <property type="entry name" value="DSRM"/>
    <property type="match status" value="1"/>
</dbReference>
<dbReference type="SMART" id="SM00535">
    <property type="entry name" value="RIBOc"/>
    <property type="match status" value="1"/>
</dbReference>
<evidence type="ECO:0000313" key="12">
    <source>
        <dbReference type="EMBL" id="GGH58797.1"/>
    </source>
</evidence>
<dbReference type="PANTHER" id="PTHR11207">
    <property type="entry name" value="RIBONUCLEASE III"/>
    <property type="match status" value="1"/>
</dbReference>
<comment type="subcellular location">
    <subcellularLocation>
        <location evidence="9">Cytoplasm</location>
    </subcellularLocation>
</comment>
<dbReference type="PROSITE" id="PS50137">
    <property type="entry name" value="DS_RBD"/>
    <property type="match status" value="1"/>
</dbReference>
<keyword evidence="8 9" id="KW-0694">RNA-binding</keyword>
<dbReference type="PROSITE" id="PS50142">
    <property type="entry name" value="RNASE_3_2"/>
    <property type="match status" value="1"/>
</dbReference>
<keyword evidence="6 9" id="KW-0255">Endonuclease</keyword>
<dbReference type="Pfam" id="PF14622">
    <property type="entry name" value="Ribonucleas_3_3"/>
    <property type="match status" value="1"/>
</dbReference>
<evidence type="ECO:0000256" key="4">
    <source>
        <dbReference type="ARBA" id="ARBA00022664"/>
    </source>
</evidence>
<comment type="caution">
    <text evidence="12">The sequence shown here is derived from an EMBL/GenBank/DDBJ whole genome shotgun (WGS) entry which is preliminary data.</text>
</comment>
<dbReference type="PANTHER" id="PTHR11207:SF0">
    <property type="entry name" value="RIBONUCLEASE 3"/>
    <property type="match status" value="1"/>
</dbReference>
<dbReference type="GO" id="GO:0003725">
    <property type="term" value="F:double-stranded RNA binding"/>
    <property type="evidence" value="ECO:0007669"/>
    <property type="project" value="TreeGrafter"/>
</dbReference>
<evidence type="ECO:0000256" key="5">
    <source>
        <dbReference type="ARBA" id="ARBA00022722"/>
    </source>
</evidence>
<dbReference type="GO" id="GO:0019843">
    <property type="term" value="F:rRNA binding"/>
    <property type="evidence" value="ECO:0007669"/>
    <property type="project" value="UniProtKB-KW"/>
</dbReference>
<feature type="binding site" evidence="9">
    <location>
        <position position="121"/>
    </location>
    <ligand>
        <name>Mg(2+)</name>
        <dbReference type="ChEBI" id="CHEBI:18420"/>
    </ligand>
</feature>
<dbReference type="GO" id="GO:0006397">
    <property type="term" value="P:mRNA processing"/>
    <property type="evidence" value="ECO:0007669"/>
    <property type="project" value="UniProtKB-UniRule"/>
</dbReference>
<dbReference type="EC" id="3.1.26.3" evidence="9"/>
<dbReference type="SUPFAM" id="SSF54768">
    <property type="entry name" value="dsRNA-binding domain-like"/>
    <property type="match status" value="1"/>
</dbReference>
<dbReference type="Gene3D" id="3.30.160.20">
    <property type="match status" value="1"/>
</dbReference>
<evidence type="ECO:0000256" key="6">
    <source>
        <dbReference type="ARBA" id="ARBA00022759"/>
    </source>
</evidence>
<keyword evidence="4 9" id="KW-0507">mRNA processing</keyword>
<dbReference type="GO" id="GO:0010468">
    <property type="term" value="P:regulation of gene expression"/>
    <property type="evidence" value="ECO:0007669"/>
    <property type="project" value="TreeGrafter"/>
</dbReference>
<keyword evidence="9" id="KW-0819">tRNA processing</keyword>
<dbReference type="Gene3D" id="1.10.1520.10">
    <property type="entry name" value="Ribonuclease III domain"/>
    <property type="match status" value="1"/>
</dbReference>
<comment type="function">
    <text evidence="9">Digests double-stranded RNA. Involved in the processing of primary rRNA transcript to yield the immediate precursors to the large and small rRNAs (23S and 16S). Processes some mRNAs, and tRNAs when they are encoded in the rRNA operon. Processes pre-crRNA and tracrRNA of type II CRISPR loci if present in the organism.</text>
</comment>
<organism evidence="12 13">
    <name type="scientific">Rothia aerolata</name>
    <dbReference type="NCBI Taxonomy" id="1812262"/>
    <lineage>
        <taxon>Bacteria</taxon>
        <taxon>Bacillati</taxon>
        <taxon>Actinomycetota</taxon>
        <taxon>Actinomycetes</taxon>
        <taxon>Micrococcales</taxon>
        <taxon>Micrococcaceae</taxon>
        <taxon>Rothia</taxon>
    </lineage>
</organism>
<dbReference type="Proteomes" id="UP000600171">
    <property type="component" value="Unassembled WGS sequence"/>
</dbReference>
<dbReference type="GO" id="GO:0008033">
    <property type="term" value="P:tRNA processing"/>
    <property type="evidence" value="ECO:0007669"/>
    <property type="project" value="UniProtKB-KW"/>
</dbReference>
<evidence type="ECO:0000256" key="8">
    <source>
        <dbReference type="ARBA" id="ARBA00022884"/>
    </source>
</evidence>
<comment type="cofactor">
    <cofactor evidence="9">
        <name>Mg(2+)</name>
        <dbReference type="ChEBI" id="CHEBI:18420"/>
    </cofactor>
</comment>
<evidence type="ECO:0000256" key="1">
    <source>
        <dbReference type="ARBA" id="ARBA00000109"/>
    </source>
</evidence>
<dbReference type="CDD" id="cd00593">
    <property type="entry name" value="RIBOc"/>
    <property type="match status" value="1"/>
</dbReference>
<feature type="active site" evidence="9">
    <location>
        <position position="49"/>
    </location>
</feature>
<keyword evidence="9" id="KW-0963">Cytoplasm</keyword>
<keyword evidence="5 9" id="KW-0540">Nuclease</keyword>
<dbReference type="InterPro" id="IPR036389">
    <property type="entry name" value="RNase_III_sf"/>
</dbReference>
<dbReference type="PROSITE" id="PS00517">
    <property type="entry name" value="RNASE_3_1"/>
    <property type="match status" value="1"/>
</dbReference>
<keyword evidence="7 9" id="KW-0378">Hydrolase</keyword>
<name>A0A917MQT1_9MICC</name>
<dbReference type="InterPro" id="IPR011907">
    <property type="entry name" value="RNase_III"/>
</dbReference>
<dbReference type="GO" id="GO:0004525">
    <property type="term" value="F:ribonuclease III activity"/>
    <property type="evidence" value="ECO:0007669"/>
    <property type="project" value="UniProtKB-UniRule"/>
</dbReference>
<keyword evidence="3 9" id="KW-0698">rRNA processing</keyword>
<keyword evidence="13" id="KW-1185">Reference proteome</keyword>
<dbReference type="GO" id="GO:0005737">
    <property type="term" value="C:cytoplasm"/>
    <property type="evidence" value="ECO:0007669"/>
    <property type="project" value="UniProtKB-SubCell"/>
</dbReference>
<evidence type="ECO:0000256" key="2">
    <source>
        <dbReference type="ARBA" id="ARBA00010183"/>
    </source>
</evidence>
<evidence type="ECO:0000259" key="10">
    <source>
        <dbReference type="PROSITE" id="PS50137"/>
    </source>
</evidence>
<dbReference type="AlphaFoldDB" id="A0A917MQT1"/>
<sequence length="228" mass="24981">MKNSDSSDLLKRLGVNIDAETFQHALTHSSYSFENPGVPNNERLEFLGDSVLSLAIAEETYVRFPDLDEGELVKRHHVVVSAWALAKVARSLELGPHIRMGKGEARSGGADKDNILADTMEAIFGACYLSNGREAARELVLRLIGPMLFDEEILEGGRDWKTDLQVLVQGQKLGEIRYRVTGEGPDHARTYSAVTVVGEREFEAAVASAKKEAERLSARLAFKALGGV</sequence>
<dbReference type="Pfam" id="PF00035">
    <property type="entry name" value="dsrm"/>
    <property type="match status" value="1"/>
</dbReference>
<comment type="similarity">
    <text evidence="2">Belongs to the ribonuclease III family.</text>
</comment>
<feature type="binding site" evidence="9">
    <location>
        <position position="45"/>
    </location>
    <ligand>
        <name>Mg(2+)</name>
        <dbReference type="ChEBI" id="CHEBI:18420"/>
    </ligand>
</feature>
<comment type="catalytic activity">
    <reaction evidence="1 9">
        <text>Endonucleolytic cleavage to 5'-phosphomonoester.</text>
        <dbReference type="EC" id="3.1.26.3"/>
    </reaction>
</comment>
<evidence type="ECO:0000256" key="9">
    <source>
        <dbReference type="HAMAP-Rule" id="MF_00104"/>
    </source>
</evidence>
<accession>A0A917MQT1</accession>
<keyword evidence="9" id="KW-0460">Magnesium</keyword>
<dbReference type="GO" id="GO:0046872">
    <property type="term" value="F:metal ion binding"/>
    <property type="evidence" value="ECO:0007669"/>
    <property type="project" value="UniProtKB-KW"/>
</dbReference>
<evidence type="ECO:0000259" key="11">
    <source>
        <dbReference type="PROSITE" id="PS50142"/>
    </source>
</evidence>
<feature type="domain" description="DRBM" evidence="10">
    <location>
        <begin position="159"/>
        <end position="227"/>
    </location>
</feature>
<reference evidence="12 13" key="1">
    <citation type="journal article" date="2014" name="Int. J. Syst. Evol. Microbiol.">
        <title>Complete genome sequence of Corynebacterium casei LMG S-19264T (=DSM 44701T), isolated from a smear-ripened cheese.</title>
        <authorList>
            <consortium name="US DOE Joint Genome Institute (JGI-PGF)"/>
            <person name="Walter F."/>
            <person name="Albersmeier A."/>
            <person name="Kalinowski J."/>
            <person name="Ruckert C."/>
        </authorList>
    </citation>
    <scope>NUCLEOTIDE SEQUENCE [LARGE SCALE GENOMIC DNA]</scope>
    <source>
        <strain evidence="12 13">CCM 8669</strain>
    </source>
</reference>
<dbReference type="GO" id="GO:0006364">
    <property type="term" value="P:rRNA processing"/>
    <property type="evidence" value="ECO:0007669"/>
    <property type="project" value="UniProtKB-UniRule"/>
</dbReference>
<dbReference type="InterPro" id="IPR000999">
    <property type="entry name" value="RNase_III_dom"/>
</dbReference>
<protein>
    <recommendedName>
        <fullName evidence="9">Ribonuclease 3</fullName>
        <ecNumber evidence="9">3.1.26.3</ecNumber>
    </recommendedName>
    <alternativeName>
        <fullName evidence="9">Ribonuclease III</fullName>
        <shortName evidence="9">RNase III</shortName>
    </alternativeName>
</protein>
<evidence type="ECO:0000313" key="13">
    <source>
        <dbReference type="Proteomes" id="UP000600171"/>
    </source>
</evidence>
<evidence type="ECO:0000256" key="3">
    <source>
        <dbReference type="ARBA" id="ARBA00022552"/>
    </source>
</evidence>
<keyword evidence="9" id="KW-0699">rRNA-binding</keyword>
<proteinExistence type="inferred from homology"/>
<dbReference type="RefSeq" id="WP_188358775.1">
    <property type="nucleotide sequence ID" value="NZ_BMDC01000001.1"/>
</dbReference>
<dbReference type="NCBIfam" id="TIGR02191">
    <property type="entry name" value="RNaseIII"/>
    <property type="match status" value="1"/>
</dbReference>
<dbReference type="InterPro" id="IPR014720">
    <property type="entry name" value="dsRBD_dom"/>
</dbReference>
<gene>
    <name evidence="9 12" type="primary">rnc</name>
    <name evidence="12" type="ORF">GCM10007359_05360</name>
</gene>
<evidence type="ECO:0000256" key="7">
    <source>
        <dbReference type="ARBA" id="ARBA00022801"/>
    </source>
</evidence>
<dbReference type="EMBL" id="BMDC01000001">
    <property type="protein sequence ID" value="GGH58797.1"/>
    <property type="molecule type" value="Genomic_DNA"/>
</dbReference>
<dbReference type="CDD" id="cd10845">
    <property type="entry name" value="DSRM_RNAse_III_family"/>
    <property type="match status" value="1"/>
</dbReference>
<feature type="binding site" evidence="9">
    <location>
        <position position="118"/>
    </location>
    <ligand>
        <name>Mg(2+)</name>
        <dbReference type="ChEBI" id="CHEBI:18420"/>
    </ligand>
</feature>